<organism evidence="1 2">
    <name type="scientific">Actinomortierella ambigua</name>
    <dbReference type="NCBI Taxonomy" id="1343610"/>
    <lineage>
        <taxon>Eukaryota</taxon>
        <taxon>Fungi</taxon>
        <taxon>Fungi incertae sedis</taxon>
        <taxon>Mucoromycota</taxon>
        <taxon>Mortierellomycotina</taxon>
        <taxon>Mortierellomycetes</taxon>
        <taxon>Mortierellales</taxon>
        <taxon>Mortierellaceae</taxon>
        <taxon>Actinomortierella</taxon>
    </lineage>
</organism>
<sequence>MAVEHSFFGLYKRYPDVLQHFFRKASYIPAKHFVFATNCVTYSELDWRIQGRRFLAWLSRGSVGVPTLAMYKKPIITFRLTELSSRSGDESGTSPKDSPFNSVKLQNDQKVYTVPFLELVKQCQLNSKLAGEDFFNSPCLQAVIHYK</sequence>
<reference evidence="1" key="1">
    <citation type="journal article" date="2020" name="Fungal Divers.">
        <title>Resolving the Mortierellaceae phylogeny through synthesis of multi-gene phylogenetics and phylogenomics.</title>
        <authorList>
            <person name="Vandepol N."/>
            <person name="Liber J."/>
            <person name="Desiro A."/>
            <person name="Na H."/>
            <person name="Kennedy M."/>
            <person name="Barry K."/>
            <person name="Grigoriev I.V."/>
            <person name="Miller A.N."/>
            <person name="O'Donnell K."/>
            <person name="Stajich J.E."/>
            <person name="Bonito G."/>
        </authorList>
    </citation>
    <scope>NUCLEOTIDE SEQUENCE</scope>
    <source>
        <strain evidence="1">BC1065</strain>
    </source>
</reference>
<protein>
    <submittedName>
        <fullName evidence="1">Uncharacterized protein</fullName>
    </submittedName>
</protein>
<proteinExistence type="predicted"/>
<dbReference type="Proteomes" id="UP000807716">
    <property type="component" value="Unassembled WGS sequence"/>
</dbReference>
<evidence type="ECO:0000313" key="1">
    <source>
        <dbReference type="EMBL" id="KAG0248482.1"/>
    </source>
</evidence>
<feature type="non-terminal residue" evidence="1">
    <location>
        <position position="147"/>
    </location>
</feature>
<accession>A0A9P6PL10</accession>
<evidence type="ECO:0000313" key="2">
    <source>
        <dbReference type="Proteomes" id="UP000807716"/>
    </source>
</evidence>
<dbReference type="AlphaFoldDB" id="A0A9P6PL10"/>
<dbReference type="EMBL" id="JAAAJB010001251">
    <property type="protein sequence ID" value="KAG0248482.1"/>
    <property type="molecule type" value="Genomic_DNA"/>
</dbReference>
<gene>
    <name evidence="1" type="ORF">DFQ27_000885</name>
</gene>
<name>A0A9P6PL10_9FUNG</name>
<keyword evidence="2" id="KW-1185">Reference proteome</keyword>
<comment type="caution">
    <text evidence="1">The sequence shown here is derived from an EMBL/GenBank/DDBJ whole genome shotgun (WGS) entry which is preliminary data.</text>
</comment>